<comment type="caution">
    <text evidence="2">The sequence shown here is derived from an EMBL/GenBank/DDBJ whole genome shotgun (WGS) entry which is preliminary data.</text>
</comment>
<reference evidence="2" key="1">
    <citation type="journal article" date="2019" name="Sci. Rep.">
        <title>Draft genome of Tanacetum cinerariifolium, the natural source of mosquito coil.</title>
        <authorList>
            <person name="Yamashiro T."/>
            <person name="Shiraishi A."/>
            <person name="Satake H."/>
            <person name="Nakayama K."/>
        </authorList>
    </citation>
    <scope>NUCLEOTIDE SEQUENCE</scope>
</reference>
<name>A0A699GHZ7_TANCI</name>
<dbReference type="EMBL" id="BKCJ010000026">
    <property type="protein sequence ID" value="GEU28862.1"/>
    <property type="molecule type" value="Genomic_DNA"/>
</dbReference>
<sequence length="258" mass="30269">MDHDDHLEGEKNAKMQKTTRGIRFEKGTSSSTQKEIDDDESIYEEVSLEFLAGLVYLGKTRVLTIVESQRMKEMLENMMHERCKNAKEVKYKETHGQDFMDEIMVNRADKRAYIFLESDYKYMNRNNIEYMYLSCLKREVDHKNGLLNSLIVFFRSCVIWERVHDYQLGIESYQIKINLTAPTLVISGIKALKPYTSISDPFIGIVYENKKKERRVMNINELPKFCDATLNKVLKKVEEILLTACRGFKEPPLTEEHK</sequence>
<feature type="compositionally biased region" description="Basic and acidic residues" evidence="1">
    <location>
        <begin position="1"/>
        <end position="13"/>
    </location>
</feature>
<organism evidence="2">
    <name type="scientific">Tanacetum cinerariifolium</name>
    <name type="common">Dalmatian daisy</name>
    <name type="synonym">Chrysanthemum cinerariifolium</name>
    <dbReference type="NCBI Taxonomy" id="118510"/>
    <lineage>
        <taxon>Eukaryota</taxon>
        <taxon>Viridiplantae</taxon>
        <taxon>Streptophyta</taxon>
        <taxon>Embryophyta</taxon>
        <taxon>Tracheophyta</taxon>
        <taxon>Spermatophyta</taxon>
        <taxon>Magnoliopsida</taxon>
        <taxon>eudicotyledons</taxon>
        <taxon>Gunneridae</taxon>
        <taxon>Pentapetalae</taxon>
        <taxon>asterids</taxon>
        <taxon>campanulids</taxon>
        <taxon>Asterales</taxon>
        <taxon>Asteraceae</taxon>
        <taxon>Asteroideae</taxon>
        <taxon>Anthemideae</taxon>
        <taxon>Anthemidinae</taxon>
        <taxon>Tanacetum</taxon>
    </lineage>
</organism>
<evidence type="ECO:0000256" key="1">
    <source>
        <dbReference type="SAM" id="MobiDB-lite"/>
    </source>
</evidence>
<evidence type="ECO:0000313" key="2">
    <source>
        <dbReference type="EMBL" id="GEU28862.1"/>
    </source>
</evidence>
<gene>
    <name evidence="2" type="ORF">Tci_000840</name>
</gene>
<proteinExistence type="predicted"/>
<feature type="region of interest" description="Disordered" evidence="1">
    <location>
        <begin position="1"/>
        <end position="36"/>
    </location>
</feature>
<accession>A0A699GHZ7</accession>
<dbReference type="AlphaFoldDB" id="A0A699GHZ7"/>
<protein>
    <submittedName>
        <fullName evidence="2">Uncharacterized protein</fullName>
    </submittedName>
</protein>